<accession>A0AAD9IH49</accession>
<dbReference type="PANTHER" id="PTHR42813">
    <property type="entry name" value="ZINC-TYPE ALCOHOL DEHYDROGENASE-LIKE"/>
    <property type="match status" value="1"/>
</dbReference>
<comment type="cofactor">
    <cofactor evidence="1">
        <name>Zn(2+)</name>
        <dbReference type="ChEBI" id="CHEBI:29105"/>
    </cofactor>
</comment>
<reference evidence="6" key="1">
    <citation type="submission" date="2021-01" db="EMBL/GenBank/DDBJ databases">
        <authorList>
            <person name="Eckstrom K.M.E."/>
        </authorList>
    </citation>
    <scope>NUCLEOTIDE SEQUENCE</scope>
    <source>
        <strain evidence="6">UVCC 0001</strain>
    </source>
</reference>
<keyword evidence="3" id="KW-0862">Zinc</keyword>
<dbReference type="Gene3D" id="3.90.180.10">
    <property type="entry name" value="Medium-chain alcohol dehydrogenases, catalytic domain"/>
    <property type="match status" value="2"/>
</dbReference>
<dbReference type="EMBL" id="JASFZW010000007">
    <property type="protein sequence ID" value="KAK2077125.1"/>
    <property type="molecule type" value="Genomic_DNA"/>
</dbReference>
<evidence type="ECO:0000259" key="4">
    <source>
        <dbReference type="Pfam" id="PF00107"/>
    </source>
</evidence>
<dbReference type="SUPFAM" id="SSF51735">
    <property type="entry name" value="NAD(P)-binding Rossmann-fold domains"/>
    <property type="match status" value="1"/>
</dbReference>
<feature type="domain" description="Alcohol dehydrogenase-like N-terminal" evidence="5">
    <location>
        <begin position="25"/>
        <end position="71"/>
    </location>
</feature>
<organism evidence="6 7">
    <name type="scientific">Prototheca wickerhamii</name>
    <dbReference type="NCBI Taxonomy" id="3111"/>
    <lineage>
        <taxon>Eukaryota</taxon>
        <taxon>Viridiplantae</taxon>
        <taxon>Chlorophyta</taxon>
        <taxon>core chlorophytes</taxon>
        <taxon>Trebouxiophyceae</taxon>
        <taxon>Chlorellales</taxon>
        <taxon>Chlorellaceae</taxon>
        <taxon>Prototheca</taxon>
    </lineage>
</organism>
<evidence type="ECO:0000259" key="5">
    <source>
        <dbReference type="Pfam" id="PF08240"/>
    </source>
</evidence>
<evidence type="ECO:0000313" key="6">
    <source>
        <dbReference type="EMBL" id="KAK2077125.1"/>
    </source>
</evidence>
<proteinExistence type="predicted"/>
<dbReference type="Gene3D" id="3.40.50.720">
    <property type="entry name" value="NAD(P)-binding Rossmann-like Domain"/>
    <property type="match status" value="1"/>
</dbReference>
<dbReference type="SUPFAM" id="SSF50129">
    <property type="entry name" value="GroES-like"/>
    <property type="match status" value="1"/>
</dbReference>
<evidence type="ECO:0000256" key="2">
    <source>
        <dbReference type="ARBA" id="ARBA00022723"/>
    </source>
</evidence>
<protein>
    <recommendedName>
        <fullName evidence="8">Alcohol dehydrogenase</fullName>
    </recommendedName>
</protein>
<dbReference type="GO" id="GO:0046872">
    <property type="term" value="F:metal ion binding"/>
    <property type="evidence" value="ECO:0007669"/>
    <property type="project" value="UniProtKB-KW"/>
</dbReference>
<dbReference type="InterPro" id="IPR013149">
    <property type="entry name" value="ADH-like_C"/>
</dbReference>
<feature type="domain" description="Alcohol dehydrogenase-like C-terminal" evidence="4">
    <location>
        <begin position="124"/>
        <end position="247"/>
    </location>
</feature>
<evidence type="ECO:0000256" key="1">
    <source>
        <dbReference type="ARBA" id="ARBA00001947"/>
    </source>
</evidence>
<sequence>MDAVVITGPYKVEVRACPVPTMQAPTDAIVKIELCGLCGSDLHPFRGKEPVDPGTIMGHEFVGTVVETGSRWRLRHWCLFPEGVSDEAAMLAGDILSTGYFCARNARLQELAPDSVVAVIGAGPVGLLAAVSAMDYPTVGRVLVLDRVAGRLEVAKSLGAVPIDISSSNAVETVRDLTGGQGAAAVLEVVGAGPALRLAYDILRPGGVISSVGCHTDPEFPFAPSDLYNKNVTLVSGRCPARSCMDDILPALQQGGLQHCTKIITHKLPLKEAVEAYAAFESQATGWVKVCFDPWA</sequence>
<dbReference type="PANTHER" id="PTHR42813:SF2">
    <property type="entry name" value="DEHYDROGENASE, ZINC-CONTAINING, PUTATIVE (AFU_ORTHOLOGUE AFUA_2G02810)-RELATED"/>
    <property type="match status" value="1"/>
</dbReference>
<keyword evidence="2" id="KW-0479">Metal-binding</keyword>
<dbReference type="AlphaFoldDB" id="A0AAD9IH49"/>
<dbReference type="Proteomes" id="UP001255856">
    <property type="component" value="Unassembled WGS sequence"/>
</dbReference>
<gene>
    <name evidence="6" type="ORF">QBZ16_004759</name>
</gene>
<comment type="caution">
    <text evidence="6">The sequence shown here is derived from an EMBL/GenBank/DDBJ whole genome shotgun (WGS) entry which is preliminary data.</text>
</comment>
<dbReference type="InterPro" id="IPR036291">
    <property type="entry name" value="NAD(P)-bd_dom_sf"/>
</dbReference>
<evidence type="ECO:0000256" key="3">
    <source>
        <dbReference type="ARBA" id="ARBA00022833"/>
    </source>
</evidence>
<dbReference type="InterPro" id="IPR013154">
    <property type="entry name" value="ADH-like_N"/>
</dbReference>
<evidence type="ECO:0000313" key="7">
    <source>
        <dbReference type="Proteomes" id="UP001255856"/>
    </source>
</evidence>
<dbReference type="InterPro" id="IPR011032">
    <property type="entry name" value="GroES-like_sf"/>
</dbReference>
<keyword evidence="7" id="KW-1185">Reference proteome</keyword>
<evidence type="ECO:0008006" key="8">
    <source>
        <dbReference type="Google" id="ProtNLM"/>
    </source>
</evidence>
<dbReference type="Pfam" id="PF08240">
    <property type="entry name" value="ADH_N"/>
    <property type="match status" value="1"/>
</dbReference>
<name>A0AAD9IH49_PROWI</name>
<dbReference type="Pfam" id="PF00107">
    <property type="entry name" value="ADH_zinc_N"/>
    <property type="match status" value="1"/>
</dbReference>